<protein>
    <submittedName>
        <fullName evidence="5">ROK family transcriptional regulator</fullName>
    </submittedName>
</protein>
<proteinExistence type="inferred from homology"/>
<organism evidence="5 6">
    <name type="scientific">Blautia ammoniilytica</name>
    <dbReference type="NCBI Taxonomy" id="2981782"/>
    <lineage>
        <taxon>Bacteria</taxon>
        <taxon>Bacillati</taxon>
        <taxon>Bacillota</taxon>
        <taxon>Clostridia</taxon>
        <taxon>Lachnospirales</taxon>
        <taxon>Lachnospiraceae</taxon>
        <taxon>Blautia</taxon>
    </lineage>
</organism>
<dbReference type="Pfam" id="PF00480">
    <property type="entry name" value="ROK"/>
    <property type="match status" value="1"/>
</dbReference>
<evidence type="ECO:0000256" key="2">
    <source>
        <dbReference type="ARBA" id="ARBA00006479"/>
    </source>
</evidence>
<dbReference type="PANTHER" id="PTHR18964:SF149">
    <property type="entry name" value="BIFUNCTIONAL UDP-N-ACETYLGLUCOSAMINE 2-EPIMERASE_N-ACETYLMANNOSAMINE KINASE"/>
    <property type="match status" value="1"/>
</dbReference>
<dbReference type="SUPFAM" id="SSF46785">
    <property type="entry name" value="Winged helix' DNA-binding domain"/>
    <property type="match status" value="1"/>
</dbReference>
<accession>A0ABT2TQX1</accession>
<sequence length="392" mass="43737">MKIQNQQNLKSNNEKMILEIIRNNNEKDISQADIVKATKMSPTSISRIVENLITKGLVKKKDLINTDKVGRKGVKLSLVAESVITVGVSIDSDNLGICMVDFLGKIIASDIFTLQKKHYEPAEIISLICHMYQTLCEKVPLEAEDILAIGISCIGNINYEDGDIYFAPQFGWNHVKFGEMAQKALGKPVYMENDMKAAIMSVVHQERKYLKENITYLSVGMGVGAAVMFQGEIVRGSNNAFGEVGHVIIQQGGRKCDCGQRGCVQTTLTTNSLIEECQEMGLQIDNVNQIFEAYRVQEEWALKFINKTAMDLAILIRNIVYMYNTNYILVGGALIMDFPELLELAKEKLNNLIHSNLYSSLHVVKVETRNNSVTGAAFIAQSLCVKNIIENE</sequence>
<evidence type="ECO:0000259" key="4">
    <source>
        <dbReference type="Pfam" id="PF12802"/>
    </source>
</evidence>
<dbReference type="InterPro" id="IPR036388">
    <property type="entry name" value="WH-like_DNA-bd_sf"/>
</dbReference>
<dbReference type="Gene3D" id="1.10.10.10">
    <property type="entry name" value="Winged helix-like DNA-binding domain superfamily/Winged helix DNA-binding domain"/>
    <property type="match status" value="1"/>
</dbReference>
<keyword evidence="3" id="KW-0859">Xylose metabolism</keyword>
<comment type="function">
    <text evidence="1">Transcriptional repressor of xylose-utilizing enzymes.</text>
</comment>
<comment type="caution">
    <text evidence="5">The sequence shown here is derived from an EMBL/GenBank/DDBJ whole genome shotgun (WGS) entry which is preliminary data.</text>
</comment>
<name>A0ABT2TQX1_9FIRM</name>
<dbReference type="InterPro" id="IPR000600">
    <property type="entry name" value="ROK"/>
</dbReference>
<dbReference type="SUPFAM" id="SSF53067">
    <property type="entry name" value="Actin-like ATPase domain"/>
    <property type="match status" value="1"/>
</dbReference>
<evidence type="ECO:0000256" key="3">
    <source>
        <dbReference type="ARBA" id="ARBA00022629"/>
    </source>
</evidence>
<evidence type="ECO:0000313" key="6">
    <source>
        <dbReference type="Proteomes" id="UP001652409"/>
    </source>
</evidence>
<dbReference type="InterPro" id="IPR043129">
    <property type="entry name" value="ATPase_NBD"/>
</dbReference>
<dbReference type="InterPro" id="IPR049874">
    <property type="entry name" value="ROK_cs"/>
</dbReference>
<keyword evidence="3" id="KW-0119">Carbohydrate metabolism</keyword>
<dbReference type="Proteomes" id="UP001652409">
    <property type="component" value="Unassembled WGS sequence"/>
</dbReference>
<dbReference type="InterPro" id="IPR000835">
    <property type="entry name" value="HTH_MarR-typ"/>
</dbReference>
<feature type="domain" description="HTH marR-type" evidence="4">
    <location>
        <begin position="14"/>
        <end position="61"/>
    </location>
</feature>
<dbReference type="EMBL" id="JAOQJL010000006">
    <property type="protein sequence ID" value="MCU6764615.1"/>
    <property type="molecule type" value="Genomic_DNA"/>
</dbReference>
<keyword evidence="6" id="KW-1185">Reference proteome</keyword>
<dbReference type="Pfam" id="PF12802">
    <property type="entry name" value="MarR_2"/>
    <property type="match status" value="1"/>
</dbReference>
<dbReference type="PANTHER" id="PTHR18964">
    <property type="entry name" value="ROK (REPRESSOR, ORF, KINASE) FAMILY"/>
    <property type="match status" value="1"/>
</dbReference>
<comment type="similarity">
    <text evidence="2">Belongs to the ROK (NagC/XylR) family.</text>
</comment>
<evidence type="ECO:0000256" key="1">
    <source>
        <dbReference type="ARBA" id="ARBA00002486"/>
    </source>
</evidence>
<dbReference type="PROSITE" id="PS01125">
    <property type="entry name" value="ROK"/>
    <property type="match status" value="1"/>
</dbReference>
<dbReference type="Gene3D" id="3.30.420.40">
    <property type="match status" value="2"/>
</dbReference>
<evidence type="ECO:0000313" key="5">
    <source>
        <dbReference type="EMBL" id="MCU6764615.1"/>
    </source>
</evidence>
<dbReference type="InterPro" id="IPR036390">
    <property type="entry name" value="WH_DNA-bd_sf"/>
</dbReference>
<reference evidence="5 6" key="1">
    <citation type="journal article" date="2021" name="ISME Commun">
        <title>Automated analysis of genomic sequences facilitates high-throughput and comprehensive description of bacteria.</title>
        <authorList>
            <person name="Hitch T.C.A."/>
        </authorList>
    </citation>
    <scope>NUCLEOTIDE SEQUENCE [LARGE SCALE GENOMIC DNA]</scope>
    <source>
        <strain evidence="5 6">Sanger_23</strain>
    </source>
</reference>
<dbReference type="RefSeq" id="WP_158420811.1">
    <property type="nucleotide sequence ID" value="NZ_JAOQJL010000006.1"/>
</dbReference>
<gene>
    <name evidence="5" type="ORF">OCV61_04230</name>
</gene>